<dbReference type="Gene3D" id="3.50.50.60">
    <property type="entry name" value="FAD/NAD(P)-binding domain"/>
    <property type="match status" value="1"/>
</dbReference>
<feature type="domain" description="FAD-binding" evidence="7">
    <location>
        <begin position="10"/>
        <end position="183"/>
    </location>
</feature>
<feature type="domain" description="FAD-binding" evidence="7">
    <location>
        <begin position="296"/>
        <end position="357"/>
    </location>
</feature>
<comment type="caution">
    <text evidence="8">The sequence shown here is derived from an EMBL/GenBank/DDBJ whole genome shotgun (WGS) entry which is preliminary data.</text>
</comment>
<evidence type="ECO:0000256" key="3">
    <source>
        <dbReference type="ARBA" id="ARBA00022827"/>
    </source>
</evidence>
<keyword evidence="5 8" id="KW-0503">Monooxygenase</keyword>
<keyword evidence="4" id="KW-0560">Oxidoreductase</keyword>
<sequence>MTSPKMTPRIAIAGAGIAGLTAALCLSRLGIASSVLERSETLDEVGAGLQLSPNALSVLDELDLLPPLRAAGVAADLVELRSGRSGRTIAEVPVRSKDGTPYLSIHRADLQAVLVAAVKSDPKITLRLGAEVATVATVAGGLDIGLAAGETIGAALLVGADGVRSAVARRFGLAPAQPTGTTAWRTTVAADPKGPGPAGSGTGREAGTPPARITAWLGPRRHAVAYPVRAGTLRNLVLVTRSGDGPKDAAALLGGFALGGFAHWDPRLVRLIGAAAPPTPWPLFSAPAARPFVLGDGRVVLIGDAAHAMAPYAAQGAGMAIEDAAVLAAALATEASPAAAARRYEAARRPRIDRVRRRVGFHRLVYHLPPPFSLGRNAVLGLRPAEALRADLAWLYDWRSPKLRP</sequence>
<protein>
    <submittedName>
        <fullName evidence="8">FAD-dependent monooxygenase</fullName>
    </submittedName>
</protein>
<dbReference type="GO" id="GO:0004497">
    <property type="term" value="F:monooxygenase activity"/>
    <property type="evidence" value="ECO:0007669"/>
    <property type="project" value="UniProtKB-KW"/>
</dbReference>
<keyword evidence="2" id="KW-0285">Flavoprotein</keyword>
<keyword evidence="3" id="KW-0274">FAD</keyword>
<dbReference type="PANTHER" id="PTHR13789:SF318">
    <property type="entry name" value="GERANYLGERANYL DIPHOSPHATE REDUCTASE"/>
    <property type="match status" value="1"/>
</dbReference>
<evidence type="ECO:0000313" key="8">
    <source>
        <dbReference type="EMBL" id="MBO0904755.1"/>
    </source>
</evidence>
<reference evidence="8 9" key="1">
    <citation type="submission" date="2021-03" db="EMBL/GenBank/DDBJ databases">
        <title>Whole genome sequence of Jiella sp. MQZ13P-4.</title>
        <authorList>
            <person name="Tuo L."/>
        </authorList>
    </citation>
    <scope>NUCLEOTIDE SEQUENCE [LARGE SCALE GENOMIC DNA]</scope>
    <source>
        <strain evidence="8 9">MQZ13P-4</strain>
    </source>
</reference>
<name>A0ABS3J502_9HYPH</name>
<comment type="cofactor">
    <cofactor evidence="1">
        <name>FAD</name>
        <dbReference type="ChEBI" id="CHEBI:57692"/>
    </cofactor>
</comment>
<evidence type="ECO:0000256" key="5">
    <source>
        <dbReference type="ARBA" id="ARBA00023033"/>
    </source>
</evidence>
<evidence type="ECO:0000256" key="4">
    <source>
        <dbReference type="ARBA" id="ARBA00023002"/>
    </source>
</evidence>
<feature type="region of interest" description="Disordered" evidence="6">
    <location>
        <begin position="187"/>
        <end position="209"/>
    </location>
</feature>
<proteinExistence type="predicted"/>
<dbReference type="PANTHER" id="PTHR13789">
    <property type="entry name" value="MONOOXYGENASE"/>
    <property type="match status" value="1"/>
</dbReference>
<gene>
    <name evidence="8" type="ORF">J1C47_14000</name>
</gene>
<organism evidence="8 9">
    <name type="scientific">Jiella sonneratiae</name>
    <dbReference type="NCBI Taxonomy" id="2816856"/>
    <lineage>
        <taxon>Bacteria</taxon>
        <taxon>Pseudomonadati</taxon>
        <taxon>Pseudomonadota</taxon>
        <taxon>Alphaproteobacteria</taxon>
        <taxon>Hyphomicrobiales</taxon>
        <taxon>Aurantimonadaceae</taxon>
        <taxon>Jiella</taxon>
    </lineage>
</organism>
<keyword evidence="9" id="KW-1185">Reference proteome</keyword>
<dbReference type="SUPFAM" id="SSF54373">
    <property type="entry name" value="FAD-linked reductases, C-terminal domain"/>
    <property type="match status" value="1"/>
</dbReference>
<dbReference type="Pfam" id="PF01494">
    <property type="entry name" value="FAD_binding_3"/>
    <property type="match status" value="2"/>
</dbReference>
<dbReference type="InterPro" id="IPR002938">
    <property type="entry name" value="FAD-bd"/>
</dbReference>
<dbReference type="SUPFAM" id="SSF51905">
    <property type="entry name" value="FAD/NAD(P)-binding domain"/>
    <property type="match status" value="1"/>
</dbReference>
<evidence type="ECO:0000256" key="2">
    <source>
        <dbReference type="ARBA" id="ARBA00022630"/>
    </source>
</evidence>
<dbReference type="RefSeq" id="WP_207351394.1">
    <property type="nucleotide sequence ID" value="NZ_JAFMPY010000014.1"/>
</dbReference>
<evidence type="ECO:0000313" key="9">
    <source>
        <dbReference type="Proteomes" id="UP000664288"/>
    </source>
</evidence>
<evidence type="ECO:0000259" key="7">
    <source>
        <dbReference type="Pfam" id="PF01494"/>
    </source>
</evidence>
<dbReference type="InterPro" id="IPR036188">
    <property type="entry name" value="FAD/NAD-bd_sf"/>
</dbReference>
<evidence type="ECO:0000256" key="1">
    <source>
        <dbReference type="ARBA" id="ARBA00001974"/>
    </source>
</evidence>
<accession>A0ABS3J502</accession>
<evidence type="ECO:0000256" key="6">
    <source>
        <dbReference type="SAM" id="MobiDB-lite"/>
    </source>
</evidence>
<dbReference type="PRINTS" id="PR00420">
    <property type="entry name" value="RNGMNOXGNASE"/>
</dbReference>
<dbReference type="EMBL" id="JAFMPY010000014">
    <property type="protein sequence ID" value="MBO0904755.1"/>
    <property type="molecule type" value="Genomic_DNA"/>
</dbReference>
<dbReference type="Proteomes" id="UP000664288">
    <property type="component" value="Unassembled WGS sequence"/>
</dbReference>
<dbReference type="InterPro" id="IPR050493">
    <property type="entry name" value="FAD-dep_Monooxygenase_BioMet"/>
</dbReference>